<sequence>FYVLPPAEKAKWVNKVQGIHEKWVKDMEGKGVKNAREIHDEVLRLAKEYSKTTVGGYKE</sequence>
<reference evidence="1" key="1">
    <citation type="journal article" date="2014" name="Front. Microbiol.">
        <title>High frequency of phylogenetically diverse reductive dehalogenase-homologous genes in deep subseafloor sedimentary metagenomes.</title>
        <authorList>
            <person name="Kawai M."/>
            <person name="Futagami T."/>
            <person name="Toyoda A."/>
            <person name="Takaki Y."/>
            <person name="Nishi S."/>
            <person name="Hori S."/>
            <person name="Arai W."/>
            <person name="Tsubouchi T."/>
            <person name="Morono Y."/>
            <person name="Uchiyama I."/>
            <person name="Ito T."/>
            <person name="Fujiyama A."/>
            <person name="Inagaki F."/>
            <person name="Takami H."/>
        </authorList>
    </citation>
    <scope>NUCLEOTIDE SEQUENCE</scope>
    <source>
        <strain evidence="1">Expedition CK06-06</strain>
    </source>
</reference>
<evidence type="ECO:0000313" key="1">
    <source>
        <dbReference type="EMBL" id="GAH57007.1"/>
    </source>
</evidence>
<comment type="caution">
    <text evidence="1">The sequence shown here is derived from an EMBL/GenBank/DDBJ whole genome shotgun (WGS) entry which is preliminary data.</text>
</comment>
<dbReference type="EMBL" id="BARU01022454">
    <property type="protein sequence ID" value="GAH57007.1"/>
    <property type="molecule type" value="Genomic_DNA"/>
</dbReference>
<name>X1GIL9_9ZZZZ</name>
<organism evidence="1">
    <name type="scientific">marine sediment metagenome</name>
    <dbReference type="NCBI Taxonomy" id="412755"/>
    <lineage>
        <taxon>unclassified sequences</taxon>
        <taxon>metagenomes</taxon>
        <taxon>ecological metagenomes</taxon>
    </lineage>
</organism>
<proteinExistence type="predicted"/>
<dbReference type="AlphaFoldDB" id="X1GIL9"/>
<protein>
    <submittedName>
        <fullName evidence="1">Uncharacterized protein</fullName>
    </submittedName>
</protein>
<dbReference type="Gene3D" id="3.40.190.170">
    <property type="entry name" value="Bacterial extracellular solute-binding protein, family 7"/>
    <property type="match status" value="1"/>
</dbReference>
<gene>
    <name evidence="1" type="ORF">S03H2_36576</name>
</gene>
<accession>X1GIL9</accession>
<feature type="non-terminal residue" evidence="1">
    <location>
        <position position="1"/>
    </location>
</feature>
<dbReference type="InterPro" id="IPR038404">
    <property type="entry name" value="TRAP_DctP_sf"/>
</dbReference>